<organism evidence="1">
    <name type="scientific">Siphoviridae sp. ctSXZ3</name>
    <dbReference type="NCBI Taxonomy" id="2825510"/>
    <lineage>
        <taxon>Viruses</taxon>
        <taxon>Duplodnaviria</taxon>
        <taxon>Heunggongvirae</taxon>
        <taxon>Uroviricota</taxon>
        <taxon>Caudoviricetes</taxon>
    </lineage>
</organism>
<dbReference type="EMBL" id="BK016252">
    <property type="protein sequence ID" value="DAG05220.1"/>
    <property type="molecule type" value="Genomic_DNA"/>
</dbReference>
<sequence length="30" mass="3485">MVHRPILALNENGSQVAWHSTFASHRKQRL</sequence>
<proteinExistence type="predicted"/>
<reference evidence="1" key="1">
    <citation type="journal article" date="2021" name="Proc. Natl. Acad. Sci. U.S.A.">
        <title>A Catalog of Tens of Thousands of Viruses from Human Metagenomes Reveals Hidden Associations with Chronic Diseases.</title>
        <authorList>
            <person name="Tisza M.J."/>
            <person name="Buck C.B."/>
        </authorList>
    </citation>
    <scope>NUCLEOTIDE SEQUENCE</scope>
    <source>
        <strain evidence="1">CtSXZ3</strain>
    </source>
</reference>
<name>A0A8S5VES6_9CAUD</name>
<accession>A0A8S5VES6</accession>
<evidence type="ECO:0000313" key="1">
    <source>
        <dbReference type="EMBL" id="DAG05220.1"/>
    </source>
</evidence>
<protein>
    <submittedName>
        <fullName evidence="1">Uncharacterized protein</fullName>
    </submittedName>
</protein>